<reference evidence="2" key="1">
    <citation type="submission" date="2021-04" db="EMBL/GenBank/DDBJ databases">
        <title>Pseudaminobacter soli sp. nov., isolated from paddy soil contaminated by heavy metals.</title>
        <authorList>
            <person name="Zhang K."/>
        </authorList>
    </citation>
    <scope>NUCLEOTIDE SEQUENCE</scope>
    <source>
        <strain evidence="2">19-2017</strain>
    </source>
</reference>
<comment type="caution">
    <text evidence="2">The sequence shown here is derived from an EMBL/GenBank/DDBJ whole genome shotgun (WGS) entry which is preliminary data.</text>
</comment>
<feature type="signal peptide" evidence="1">
    <location>
        <begin position="1"/>
        <end position="23"/>
    </location>
</feature>
<evidence type="ECO:0000313" key="2">
    <source>
        <dbReference type="EMBL" id="MBS3649311.1"/>
    </source>
</evidence>
<evidence type="ECO:0000256" key="1">
    <source>
        <dbReference type="SAM" id="SignalP"/>
    </source>
</evidence>
<dbReference type="AlphaFoldDB" id="A0A942I9F7"/>
<feature type="chain" id="PRO_5037828833" description="Porin family protein" evidence="1">
    <location>
        <begin position="24"/>
        <end position="263"/>
    </location>
</feature>
<dbReference type="Proteomes" id="UP000680348">
    <property type="component" value="Unassembled WGS sequence"/>
</dbReference>
<gene>
    <name evidence="2" type="ORF">KEU06_11885</name>
</gene>
<sequence length="263" mass="28039">MRFPACSSLACIAVLVLGHQANAADILLPVTPSIDQVKTENGWTFEIVPYAWAAGLTGSVGQFGLPPVHVDLPFWEVFDHLDFAGMAVGEARYDRYSLIGDVIYVKLSGQKGTPRGVVANDVSVDSKTFTGFLGGSYYFLDTNSAQLGVMAGARVWSVDTRISFSGGVLDGVSRSDGETWVDATAGLRGSYSLTPQIYLTGWGVVGAGQADLDWDVAGGIGYRFNDKFEAVAGYRALGVDFQDGGFLFDVVMHGPILGLVARF</sequence>
<dbReference type="EMBL" id="JAGWCR010000005">
    <property type="protein sequence ID" value="MBS3649311.1"/>
    <property type="molecule type" value="Genomic_DNA"/>
</dbReference>
<accession>A0A942I9F7</accession>
<proteinExistence type="predicted"/>
<organism evidence="2 3">
    <name type="scientific">Pseudaminobacter soli</name>
    <name type="common">ex Zhang et al. 2022</name>
    <dbReference type="NCBI Taxonomy" id="2831468"/>
    <lineage>
        <taxon>Bacteria</taxon>
        <taxon>Pseudomonadati</taxon>
        <taxon>Pseudomonadota</taxon>
        <taxon>Alphaproteobacteria</taxon>
        <taxon>Hyphomicrobiales</taxon>
        <taxon>Phyllobacteriaceae</taxon>
        <taxon>Pseudaminobacter</taxon>
    </lineage>
</organism>
<keyword evidence="3" id="KW-1185">Reference proteome</keyword>
<dbReference type="InterPro" id="IPR036709">
    <property type="entry name" value="Autotransporte_beta_dom_sf"/>
</dbReference>
<keyword evidence="1" id="KW-0732">Signal</keyword>
<evidence type="ECO:0000313" key="3">
    <source>
        <dbReference type="Proteomes" id="UP000680348"/>
    </source>
</evidence>
<protein>
    <recommendedName>
        <fullName evidence="4">Porin family protein</fullName>
    </recommendedName>
</protein>
<name>A0A942I9F7_9HYPH</name>
<evidence type="ECO:0008006" key="4">
    <source>
        <dbReference type="Google" id="ProtNLM"/>
    </source>
</evidence>
<dbReference type="SUPFAM" id="SSF103515">
    <property type="entry name" value="Autotransporter"/>
    <property type="match status" value="1"/>
</dbReference>